<protein>
    <submittedName>
        <fullName evidence="2">Uncharacterized protein</fullName>
    </submittedName>
</protein>
<feature type="region of interest" description="Disordered" evidence="1">
    <location>
        <begin position="159"/>
        <end position="181"/>
    </location>
</feature>
<gene>
    <name evidence="2" type="ORF">JOF46_001991</name>
</gene>
<sequence length="384" mass="39602">MRFQLEGPSLESIHAEAVAAHGPSARIVSAEKVTTGGFGRFLAKEHYEAIIEVPDENAPDGRVMGPGDEPLDIRDLEIVAGRAAVGRPSLEPDPDSGDAEPQGSGGGINGLLERADAAELRLAPAPPRQTRRGGRPTVPGAPDFARLLDGQAFALEPSTGARAADRGPAATEATGAPGAGFLPSGLLPAATEARDTSVRGILVPGPGPAATASGLRPGRDHDIVPSPLAGPGDLVVVIGLWGDAGMAAEELHDGTALRRNAGELAQKFDVDSLARRPVTDRRGILRARAAAVAEGVPLLVAVAINPQQALLPQLELLEVLEADQLWAAVDAGRKVEDTAVWVKHVASGHGLYAVVSLHADETLSPESVWELGFPVIEARGPSSG</sequence>
<dbReference type="Proteomes" id="UP000766570">
    <property type="component" value="Unassembled WGS sequence"/>
</dbReference>
<evidence type="ECO:0000313" key="2">
    <source>
        <dbReference type="EMBL" id="MBP2374079.1"/>
    </source>
</evidence>
<reference evidence="2 3" key="1">
    <citation type="submission" date="2021-03" db="EMBL/GenBank/DDBJ databases">
        <title>Sequencing the genomes of 1000 actinobacteria strains.</title>
        <authorList>
            <person name="Klenk H.-P."/>
        </authorList>
    </citation>
    <scope>NUCLEOTIDE SEQUENCE [LARGE SCALE GENOMIC DNA]</scope>
    <source>
        <strain evidence="2 3">DSM 15454</strain>
    </source>
</reference>
<feature type="compositionally biased region" description="Low complexity" evidence="1">
    <location>
        <begin position="167"/>
        <end position="180"/>
    </location>
</feature>
<dbReference type="EMBL" id="JAGIOE010000001">
    <property type="protein sequence ID" value="MBP2374079.1"/>
    <property type="molecule type" value="Genomic_DNA"/>
</dbReference>
<name>A0ABS4WEU1_9MICC</name>
<evidence type="ECO:0000313" key="3">
    <source>
        <dbReference type="Proteomes" id="UP000766570"/>
    </source>
</evidence>
<accession>A0ABS4WEU1</accession>
<keyword evidence="3" id="KW-1185">Reference proteome</keyword>
<evidence type="ECO:0000256" key="1">
    <source>
        <dbReference type="SAM" id="MobiDB-lite"/>
    </source>
</evidence>
<comment type="caution">
    <text evidence="2">The sequence shown here is derived from an EMBL/GenBank/DDBJ whole genome shotgun (WGS) entry which is preliminary data.</text>
</comment>
<organism evidence="2 3">
    <name type="scientific">Paeniglutamicibacter psychrophenolicus</name>
    <dbReference type="NCBI Taxonomy" id="257454"/>
    <lineage>
        <taxon>Bacteria</taxon>
        <taxon>Bacillati</taxon>
        <taxon>Actinomycetota</taxon>
        <taxon>Actinomycetes</taxon>
        <taxon>Micrococcales</taxon>
        <taxon>Micrococcaceae</taxon>
        <taxon>Paeniglutamicibacter</taxon>
    </lineage>
</organism>
<dbReference type="RefSeq" id="WP_209907151.1">
    <property type="nucleotide sequence ID" value="NZ_BAAAMI010000011.1"/>
</dbReference>
<proteinExistence type="predicted"/>
<feature type="region of interest" description="Disordered" evidence="1">
    <location>
        <begin position="123"/>
        <end position="144"/>
    </location>
</feature>
<feature type="region of interest" description="Disordered" evidence="1">
    <location>
        <begin position="86"/>
        <end position="110"/>
    </location>
</feature>